<dbReference type="AlphaFoldDB" id="A0A8S1IV86"/>
<proteinExistence type="predicted"/>
<keyword evidence="1" id="KW-0175">Coiled coil</keyword>
<dbReference type="GO" id="GO:0005524">
    <property type="term" value="F:ATP binding"/>
    <property type="evidence" value="ECO:0007669"/>
    <property type="project" value="InterPro"/>
</dbReference>
<dbReference type="GO" id="GO:0140664">
    <property type="term" value="F:ATP-dependent DNA damage sensor activity"/>
    <property type="evidence" value="ECO:0007669"/>
    <property type="project" value="InterPro"/>
</dbReference>
<dbReference type="EMBL" id="CAJHUC010000878">
    <property type="protein sequence ID" value="CAD7698734.1"/>
    <property type="molecule type" value="Genomic_DNA"/>
</dbReference>
<dbReference type="PANTHER" id="PTHR48466">
    <property type="entry name" value="OS10G0509000 PROTEIN-RELATED"/>
    <property type="match status" value="1"/>
</dbReference>
<keyword evidence="3" id="KW-1185">Reference proteome</keyword>
<reference evidence="2" key="1">
    <citation type="submission" date="2020-12" db="EMBL/GenBank/DDBJ databases">
        <authorList>
            <person name="Iha C."/>
        </authorList>
    </citation>
    <scope>NUCLEOTIDE SEQUENCE</scope>
</reference>
<dbReference type="OrthoDB" id="1924787at2759"/>
<protein>
    <submittedName>
        <fullName evidence="2">Uncharacterized protein</fullName>
    </submittedName>
</protein>
<feature type="coiled-coil region" evidence="1">
    <location>
        <begin position="218"/>
        <end position="252"/>
    </location>
</feature>
<organism evidence="2 3">
    <name type="scientific">Ostreobium quekettii</name>
    <dbReference type="NCBI Taxonomy" id="121088"/>
    <lineage>
        <taxon>Eukaryota</taxon>
        <taxon>Viridiplantae</taxon>
        <taxon>Chlorophyta</taxon>
        <taxon>core chlorophytes</taxon>
        <taxon>Ulvophyceae</taxon>
        <taxon>TCBD clade</taxon>
        <taxon>Bryopsidales</taxon>
        <taxon>Ostreobineae</taxon>
        <taxon>Ostreobiaceae</taxon>
        <taxon>Ostreobium</taxon>
    </lineage>
</organism>
<gene>
    <name evidence="2" type="ORF">OSTQU699_LOCUS4093</name>
</gene>
<evidence type="ECO:0000256" key="1">
    <source>
        <dbReference type="SAM" id="Coils"/>
    </source>
</evidence>
<dbReference type="GO" id="GO:0030983">
    <property type="term" value="F:mismatched DNA binding"/>
    <property type="evidence" value="ECO:0007669"/>
    <property type="project" value="InterPro"/>
</dbReference>
<sequence length="289" mass="31531">MAGPLRLRPPGAEGWGGEAGRARLVRGVASCPRRFGAVRLRGWLVACAVAHARGGPCDLAEDPVRATMTLLDWSEICKHVAQFTCTEQGKHLALDLTVPTSAHESIMLKDETLAAATLEYELRIQLDFGGISTDLVQEGLSRAKRGGLMSAEQLLAVMTLLRGVQGLRQNILGPTQRSIAPDVLRRLQPILAMWRGYSVPPGLVEAIDSTLDEEHQIRDSASVELQKARLRVERLRSQLKKLLTNVKGEITERSGSALLSLERSLPGHCCWDPALGAAYSMSSHAMRFN</sequence>
<comment type="caution">
    <text evidence="2">The sequence shown here is derived from an EMBL/GenBank/DDBJ whole genome shotgun (WGS) entry which is preliminary data.</text>
</comment>
<dbReference type="InterPro" id="IPR045076">
    <property type="entry name" value="MutS"/>
</dbReference>
<name>A0A8S1IV86_9CHLO</name>
<accession>A0A8S1IV86</accession>
<evidence type="ECO:0000313" key="3">
    <source>
        <dbReference type="Proteomes" id="UP000708148"/>
    </source>
</evidence>
<dbReference type="PANTHER" id="PTHR48466:SF2">
    <property type="entry name" value="OS10G0509000 PROTEIN"/>
    <property type="match status" value="1"/>
</dbReference>
<dbReference type="Proteomes" id="UP000708148">
    <property type="component" value="Unassembled WGS sequence"/>
</dbReference>
<dbReference type="GO" id="GO:0006298">
    <property type="term" value="P:mismatch repair"/>
    <property type="evidence" value="ECO:0007669"/>
    <property type="project" value="InterPro"/>
</dbReference>
<evidence type="ECO:0000313" key="2">
    <source>
        <dbReference type="EMBL" id="CAD7698734.1"/>
    </source>
</evidence>